<dbReference type="Proteomes" id="UP001169066">
    <property type="component" value="Unassembled WGS sequence"/>
</dbReference>
<feature type="signal peptide" evidence="5">
    <location>
        <begin position="1"/>
        <end position="18"/>
    </location>
</feature>
<proteinExistence type="predicted"/>
<evidence type="ECO:0000313" key="8">
    <source>
        <dbReference type="Proteomes" id="UP001169066"/>
    </source>
</evidence>
<dbReference type="Pfam" id="PF13283">
    <property type="entry name" value="NfrA_C"/>
    <property type="match status" value="1"/>
</dbReference>
<dbReference type="Pfam" id="PF12895">
    <property type="entry name" value="ANAPC3"/>
    <property type="match status" value="1"/>
</dbReference>
<evidence type="ECO:0000259" key="6">
    <source>
        <dbReference type="Pfam" id="PF13283"/>
    </source>
</evidence>
<dbReference type="InterPro" id="IPR025137">
    <property type="entry name" value="NfrA_C"/>
</dbReference>
<sequence>MKRILVFIPLYCITFLNANVVNNPVDHVKEEFTEYRIYPRLQKADNYIAEGKIKEAKELLLKVLEIDPKNARAGNRVVVLCMQDKDFKCARKYVDLVEPSTYQKYYEGYSAFELQDYAQALKAASSIEDATTLKRSEQELNNNIILRSAIMSENKEATDTALEKILHPRYNMSSCPSESLEIISLLFAHKLFDEAFAETRFYLDHCKSQKIPDEKLAIWSDLLRKENLFSHEESIIATMEEVDLKNEHTLSMYIKSGDETKAIETMEKIYHAEPSDENKARLLYLYENAKMQNKIITLYSEVYELKKNPEDLKRVLYLKKEPEQQYQLLEKYYPYAGLTNEEKFNFSVSLIKFYKEEHKVNQVLSIVDDLTLLEHLTDKQELYLSHQYSDYHQNKKAIALMEALYQSDPRPQYKERLVYLRNRNIIPKKAQPQTVQKKPQIKPKPTREDKLRSETQLAYDLIHEKRYDEASVHIKKALQYEPNNAVRYEQLGQVYYAQEKYEKAADAFEKASELNPRSGYYESLGYCQIKLKDKKGAIESFKKSIDIVKQEEPENIDKLYQLKYSVAELDRNFFGYLTYGMRLDSYNNTGGISPILSANYGGFSALELHYKPEIFNDYATVYVKALAGVRDQSLAIRSETWQPSLGLRFQPLEDERLYFFIEKFFKGGDESRDDTMLRASWELFDGYDFYPTTTEYPWKHLYMDSVYYLDNGTYSLYANYEHGYVWKSGYQDAWMPYLCTSAGYTNDNGPKETLKRFDVGAGISYFFWRNEREYKSHQYTGRARLEYRHQYAGDPEDDHALRLMLEFFF</sequence>
<name>A0ABT7QP69_9BACT</name>
<dbReference type="PROSITE" id="PS50293">
    <property type="entry name" value="TPR_REGION"/>
    <property type="match status" value="1"/>
</dbReference>
<dbReference type="InterPro" id="IPR011990">
    <property type="entry name" value="TPR-like_helical_dom_sf"/>
</dbReference>
<dbReference type="SMART" id="SM00028">
    <property type="entry name" value="TPR"/>
    <property type="match status" value="4"/>
</dbReference>
<dbReference type="EMBL" id="JAQIBC010000001">
    <property type="protein sequence ID" value="MDM5262866.1"/>
    <property type="molecule type" value="Genomic_DNA"/>
</dbReference>
<gene>
    <name evidence="7" type="ORF">PF327_01515</name>
</gene>
<dbReference type="PROSITE" id="PS50005">
    <property type="entry name" value="TPR"/>
    <property type="match status" value="1"/>
</dbReference>
<evidence type="ECO:0000256" key="5">
    <source>
        <dbReference type="SAM" id="SignalP"/>
    </source>
</evidence>
<feature type="chain" id="PRO_5046155696" evidence="5">
    <location>
        <begin position="19"/>
        <end position="809"/>
    </location>
</feature>
<dbReference type="RefSeq" id="WP_289401028.1">
    <property type="nucleotide sequence ID" value="NZ_JAQIBC010000001.1"/>
</dbReference>
<evidence type="ECO:0000256" key="2">
    <source>
        <dbReference type="ARBA" id="ARBA00022803"/>
    </source>
</evidence>
<evidence type="ECO:0000256" key="3">
    <source>
        <dbReference type="PROSITE-ProRule" id="PRU00339"/>
    </source>
</evidence>
<keyword evidence="5" id="KW-0732">Signal</keyword>
<dbReference type="InterPro" id="IPR051685">
    <property type="entry name" value="Ycf3/AcsC/BcsC/TPR_MFPF"/>
</dbReference>
<evidence type="ECO:0000313" key="7">
    <source>
        <dbReference type="EMBL" id="MDM5262866.1"/>
    </source>
</evidence>
<protein>
    <submittedName>
        <fullName evidence="7">Tetratricopeptide repeat protein</fullName>
    </submittedName>
</protein>
<dbReference type="Pfam" id="PF13181">
    <property type="entry name" value="TPR_8"/>
    <property type="match status" value="1"/>
</dbReference>
<dbReference type="Gene3D" id="1.25.40.10">
    <property type="entry name" value="Tetratricopeptide repeat domain"/>
    <property type="match status" value="2"/>
</dbReference>
<evidence type="ECO:0000256" key="1">
    <source>
        <dbReference type="ARBA" id="ARBA00022737"/>
    </source>
</evidence>
<keyword evidence="1" id="KW-0677">Repeat</keyword>
<keyword evidence="2 3" id="KW-0802">TPR repeat</keyword>
<evidence type="ECO:0000256" key="4">
    <source>
        <dbReference type="SAM" id="MobiDB-lite"/>
    </source>
</evidence>
<dbReference type="PANTHER" id="PTHR44943">
    <property type="entry name" value="CELLULOSE SYNTHASE OPERON PROTEIN C"/>
    <property type="match status" value="1"/>
</dbReference>
<feature type="domain" description="Bacteriophage N4 adsorption protein A C-terminal" evidence="6">
    <location>
        <begin position="639"/>
        <end position="795"/>
    </location>
</feature>
<dbReference type="PANTHER" id="PTHR44943:SF4">
    <property type="entry name" value="TPR REPEAT-CONTAINING PROTEIN MJ0798"/>
    <property type="match status" value="1"/>
</dbReference>
<organism evidence="7 8">
    <name type="scientific">Sulfurovum xiamenensis</name>
    <dbReference type="NCBI Taxonomy" id="3019066"/>
    <lineage>
        <taxon>Bacteria</taxon>
        <taxon>Pseudomonadati</taxon>
        <taxon>Campylobacterota</taxon>
        <taxon>Epsilonproteobacteria</taxon>
        <taxon>Campylobacterales</taxon>
        <taxon>Sulfurovaceae</taxon>
        <taxon>Sulfurovum</taxon>
    </lineage>
</organism>
<keyword evidence="8" id="KW-1185">Reference proteome</keyword>
<feature type="repeat" description="TPR" evidence="3">
    <location>
        <begin position="485"/>
        <end position="518"/>
    </location>
</feature>
<dbReference type="SUPFAM" id="SSF48452">
    <property type="entry name" value="TPR-like"/>
    <property type="match status" value="2"/>
</dbReference>
<reference evidence="7" key="1">
    <citation type="submission" date="2023-01" db="EMBL/GenBank/DDBJ databases">
        <title>Sulfurovum sp. XTW-4 genome assembly.</title>
        <authorList>
            <person name="Wang J."/>
        </authorList>
    </citation>
    <scope>NUCLEOTIDE SEQUENCE</scope>
    <source>
        <strain evidence="7">XTW-4</strain>
    </source>
</reference>
<comment type="caution">
    <text evidence="7">The sequence shown here is derived from an EMBL/GenBank/DDBJ whole genome shotgun (WGS) entry which is preliminary data.</text>
</comment>
<feature type="region of interest" description="Disordered" evidence="4">
    <location>
        <begin position="429"/>
        <end position="452"/>
    </location>
</feature>
<accession>A0ABT7QP69</accession>
<dbReference type="InterPro" id="IPR019734">
    <property type="entry name" value="TPR_rpt"/>
</dbReference>